<name>A0A1X6Y600_9RHOB</name>
<dbReference type="OrthoDB" id="9976881at2"/>
<proteinExistence type="predicted"/>
<protein>
    <recommendedName>
        <fullName evidence="3">Lipoprotein</fullName>
    </recommendedName>
</protein>
<accession>A0A1X6Y600</accession>
<keyword evidence="2" id="KW-1185">Reference proteome</keyword>
<dbReference type="Proteomes" id="UP000193207">
    <property type="component" value="Unassembled WGS sequence"/>
</dbReference>
<evidence type="ECO:0000313" key="2">
    <source>
        <dbReference type="Proteomes" id="UP000193207"/>
    </source>
</evidence>
<dbReference type="EMBL" id="FWFU01000001">
    <property type="protein sequence ID" value="SLN11313.1"/>
    <property type="molecule type" value="Genomic_DNA"/>
</dbReference>
<reference evidence="1 2" key="1">
    <citation type="submission" date="2017-03" db="EMBL/GenBank/DDBJ databases">
        <authorList>
            <person name="Afonso C.L."/>
            <person name="Miller P.J."/>
            <person name="Scott M.A."/>
            <person name="Spackman E."/>
            <person name="Goraichik I."/>
            <person name="Dimitrov K.M."/>
            <person name="Suarez D.L."/>
            <person name="Swayne D.E."/>
        </authorList>
    </citation>
    <scope>NUCLEOTIDE SEQUENCE [LARGE SCALE GENOMIC DNA]</scope>
    <source>
        <strain evidence="1 2">CECT 8110</strain>
    </source>
</reference>
<gene>
    <name evidence="1" type="ORF">ROH8110_00085</name>
</gene>
<evidence type="ECO:0008006" key="3">
    <source>
        <dbReference type="Google" id="ProtNLM"/>
    </source>
</evidence>
<evidence type="ECO:0000313" key="1">
    <source>
        <dbReference type="EMBL" id="SLN11313.1"/>
    </source>
</evidence>
<dbReference type="AlphaFoldDB" id="A0A1X6Y600"/>
<dbReference type="RefSeq" id="WP_085815835.1">
    <property type="nucleotide sequence ID" value="NZ_FWFU01000001.1"/>
</dbReference>
<sequence length="76" mass="8278">MRALVIISALALAGCAQPEPILDRLPVQVATCPNPEERARLLEGSTFRDLARSRAEALTGWEECFNAARENGEALQ</sequence>
<dbReference type="PROSITE" id="PS51257">
    <property type="entry name" value="PROKAR_LIPOPROTEIN"/>
    <property type="match status" value="1"/>
</dbReference>
<organism evidence="1 2">
    <name type="scientific">Roseovarius halotolerans</name>
    <dbReference type="NCBI Taxonomy" id="505353"/>
    <lineage>
        <taxon>Bacteria</taxon>
        <taxon>Pseudomonadati</taxon>
        <taxon>Pseudomonadota</taxon>
        <taxon>Alphaproteobacteria</taxon>
        <taxon>Rhodobacterales</taxon>
        <taxon>Roseobacteraceae</taxon>
        <taxon>Roseovarius</taxon>
    </lineage>
</organism>